<dbReference type="GO" id="GO:0008045">
    <property type="term" value="P:motor neuron axon guidance"/>
    <property type="evidence" value="ECO:0007669"/>
    <property type="project" value="TreeGrafter"/>
</dbReference>
<evidence type="ECO:0000313" key="1">
    <source>
        <dbReference type="EMBL" id="TDG46472.1"/>
    </source>
</evidence>
<gene>
    <name evidence="1" type="ORF">AWZ03_007128</name>
</gene>
<dbReference type="PANTHER" id="PTHR21261">
    <property type="entry name" value="BEAT PROTEIN"/>
    <property type="match status" value="1"/>
</dbReference>
<accession>A0A484BDW0</accession>
<dbReference type="OMA" id="WGSSVPW"/>
<dbReference type="PANTHER" id="PTHR21261:SF15">
    <property type="entry name" value="BEATEN PATH IIIA, ISOFORM D-RELATED"/>
    <property type="match status" value="1"/>
</dbReference>
<reference evidence="1 2" key="1">
    <citation type="journal article" date="2019" name="J. Hered.">
        <title>An Improved Genome Assembly for Drosophila navojoa, the Basal Species in the mojavensis Cluster.</title>
        <authorList>
            <person name="Vanderlinde T."/>
            <person name="Dupim E.G."/>
            <person name="Nazario-Yepiz N.O."/>
            <person name="Carvalho A.B."/>
        </authorList>
    </citation>
    <scope>NUCLEOTIDE SEQUENCE [LARGE SCALE GENOMIC DNA]</scope>
    <source>
        <strain evidence="1">Navoj_Jal97</strain>
        <tissue evidence="1">Whole organism</tissue>
    </source>
</reference>
<dbReference type="EMBL" id="LSRL02000058">
    <property type="protein sequence ID" value="TDG46472.1"/>
    <property type="molecule type" value="Genomic_DNA"/>
</dbReference>
<proteinExistence type="predicted"/>
<dbReference type="AlphaFoldDB" id="A0A484BDW0"/>
<organism evidence="1 2">
    <name type="scientific">Drosophila navojoa</name>
    <name type="common">Fruit fly</name>
    <dbReference type="NCBI Taxonomy" id="7232"/>
    <lineage>
        <taxon>Eukaryota</taxon>
        <taxon>Metazoa</taxon>
        <taxon>Ecdysozoa</taxon>
        <taxon>Arthropoda</taxon>
        <taxon>Hexapoda</taxon>
        <taxon>Insecta</taxon>
        <taxon>Pterygota</taxon>
        <taxon>Neoptera</taxon>
        <taxon>Endopterygota</taxon>
        <taxon>Diptera</taxon>
        <taxon>Brachycera</taxon>
        <taxon>Muscomorpha</taxon>
        <taxon>Ephydroidea</taxon>
        <taxon>Drosophilidae</taxon>
        <taxon>Drosophila</taxon>
    </lineage>
</organism>
<evidence type="ECO:0008006" key="3">
    <source>
        <dbReference type="Google" id="ProtNLM"/>
    </source>
</evidence>
<comment type="caution">
    <text evidence="1">The sequence shown here is derived from an EMBL/GenBank/DDBJ whole genome shotgun (WGS) entry which is preliminary data.</text>
</comment>
<sequence>MLDSLQNSTDIAVVLRSVSLQSTGRYRCEVSGEAPSFQTVSGHEDMIVVVTPKHGPQITGGQPRYQIGDVVRVNCTSAPSKPVCHLSWLINGMHANRSLLRPYEPLVVGREGLEVARLGLEFRCVAKISSVYWQSNEESVESDKHQRIPVLESRETVRQLDKSLEAEKQVKKSRRPAAATSVAAAASSAARVSAWLGCSRILAFKSIARIALYALPVLIAFLCNAADGLGRGSSNKSSCCQHDRRLLVQLSVSTPCR</sequence>
<dbReference type="Proteomes" id="UP000295192">
    <property type="component" value="Unassembled WGS sequence"/>
</dbReference>
<name>A0A484BDW0_DRONA</name>
<protein>
    <recommendedName>
        <fullName evidence="3">Ig-like domain-containing protein</fullName>
    </recommendedName>
</protein>
<dbReference type="OrthoDB" id="10015491at2759"/>
<keyword evidence="2" id="KW-1185">Reference proteome</keyword>
<evidence type="ECO:0000313" key="2">
    <source>
        <dbReference type="Proteomes" id="UP000295192"/>
    </source>
</evidence>
<dbReference type="STRING" id="7232.A0A484BDW0"/>